<gene>
    <name evidence="1" type="ORF">GA0070561_4911</name>
</gene>
<dbReference type="AlphaFoldDB" id="A0A1C4Z442"/>
<organism evidence="1 2">
    <name type="scientific">Micromonospora saelicesensis</name>
    <dbReference type="NCBI Taxonomy" id="285676"/>
    <lineage>
        <taxon>Bacteria</taxon>
        <taxon>Bacillati</taxon>
        <taxon>Actinomycetota</taxon>
        <taxon>Actinomycetes</taxon>
        <taxon>Micromonosporales</taxon>
        <taxon>Micromonosporaceae</taxon>
        <taxon>Micromonospora</taxon>
    </lineage>
</organism>
<name>A0A1C4Z442_9ACTN</name>
<sequence length="55" mass="6187">MQSAIRGYREAEAGQSRVAPRIWMVDIVYVFAFKTSAGLLETPVRVVGSCWVEVR</sequence>
<proteinExistence type="predicted"/>
<protein>
    <submittedName>
        <fullName evidence="1">Uncharacterized protein</fullName>
    </submittedName>
</protein>
<reference evidence="1 2" key="1">
    <citation type="submission" date="2016-06" db="EMBL/GenBank/DDBJ databases">
        <authorList>
            <person name="Kjaerup R.B."/>
            <person name="Dalgaard T.S."/>
            <person name="Juul-Madsen H.R."/>
        </authorList>
    </citation>
    <scope>NUCLEOTIDE SEQUENCE [LARGE SCALE GENOMIC DNA]</scope>
    <source>
        <strain evidence="1 2">DSM 44871</strain>
    </source>
</reference>
<evidence type="ECO:0000313" key="2">
    <source>
        <dbReference type="Proteomes" id="UP000198864"/>
    </source>
</evidence>
<dbReference type="EMBL" id="FMCR01000005">
    <property type="protein sequence ID" value="SCF27812.1"/>
    <property type="molecule type" value="Genomic_DNA"/>
</dbReference>
<accession>A0A1C4Z442</accession>
<dbReference type="Proteomes" id="UP000198864">
    <property type="component" value="Unassembled WGS sequence"/>
</dbReference>
<evidence type="ECO:0000313" key="1">
    <source>
        <dbReference type="EMBL" id="SCF27812.1"/>
    </source>
</evidence>